<dbReference type="InterPro" id="IPR032675">
    <property type="entry name" value="LRR_dom_sf"/>
</dbReference>
<keyword evidence="2" id="KW-1185">Reference proteome</keyword>
<organism evidence="1 2">
    <name type="scientific">Kalanchoe fedtschenkoi</name>
    <name type="common">Lavender scallops</name>
    <name type="synonym">South American air plant</name>
    <dbReference type="NCBI Taxonomy" id="63787"/>
    <lineage>
        <taxon>Eukaryota</taxon>
        <taxon>Viridiplantae</taxon>
        <taxon>Streptophyta</taxon>
        <taxon>Embryophyta</taxon>
        <taxon>Tracheophyta</taxon>
        <taxon>Spermatophyta</taxon>
        <taxon>Magnoliopsida</taxon>
        <taxon>eudicotyledons</taxon>
        <taxon>Gunneridae</taxon>
        <taxon>Pentapetalae</taxon>
        <taxon>Saxifragales</taxon>
        <taxon>Crassulaceae</taxon>
        <taxon>Kalanchoe</taxon>
    </lineage>
</organism>
<dbReference type="Gramene" id="Kaladp0040s0003.1.v1.1">
    <property type="protein sequence ID" value="Kaladp0040s0003.1.v1.1"/>
    <property type="gene ID" value="Kaladp0040s0003.v1.1"/>
</dbReference>
<dbReference type="EnsemblPlants" id="Kaladp0040s0003.1.v1.1">
    <property type="protein sequence ID" value="Kaladp0040s0003.1.v1.1"/>
    <property type="gene ID" value="Kaladp0040s0003.v1.1"/>
</dbReference>
<name>A0A7N0TM65_KALFE</name>
<reference evidence="1" key="1">
    <citation type="submission" date="2021-01" db="UniProtKB">
        <authorList>
            <consortium name="EnsemblPlants"/>
        </authorList>
    </citation>
    <scope>IDENTIFICATION</scope>
</reference>
<proteinExistence type="predicted"/>
<dbReference type="SUPFAM" id="SSF52058">
    <property type="entry name" value="L domain-like"/>
    <property type="match status" value="1"/>
</dbReference>
<dbReference type="AlphaFoldDB" id="A0A7N0TM65"/>
<accession>A0A7N0TM65</accession>
<dbReference type="Gene3D" id="3.80.10.10">
    <property type="entry name" value="Ribonuclease Inhibitor"/>
    <property type="match status" value="1"/>
</dbReference>
<evidence type="ECO:0000313" key="1">
    <source>
        <dbReference type="EnsemblPlants" id="Kaladp0040s0003.1.v1.1"/>
    </source>
</evidence>
<protein>
    <submittedName>
        <fullName evidence="1">Uncharacterized protein</fullName>
    </submittedName>
</protein>
<sequence length="72" mass="7891">MQLKEFPVDACKLRLSALDLSNNSLSGLPAEIGNMTTLRSLVNLNTCAPAMRPVKHTRFNLFITVCVNLNSS</sequence>
<evidence type="ECO:0000313" key="2">
    <source>
        <dbReference type="Proteomes" id="UP000594263"/>
    </source>
</evidence>
<dbReference type="Proteomes" id="UP000594263">
    <property type="component" value="Unplaced"/>
</dbReference>